<feature type="transmembrane region" description="Helical" evidence="8">
    <location>
        <begin position="557"/>
        <end position="576"/>
    </location>
</feature>
<keyword evidence="6 8" id="KW-0472">Membrane</keyword>
<dbReference type="GO" id="GO:0016020">
    <property type="term" value="C:membrane"/>
    <property type="evidence" value="ECO:0007669"/>
    <property type="project" value="UniProtKB-SubCell"/>
</dbReference>
<evidence type="ECO:0000256" key="5">
    <source>
        <dbReference type="ARBA" id="ARBA00022989"/>
    </source>
</evidence>
<dbReference type="Gene3D" id="1.20.1250.20">
    <property type="entry name" value="MFS general substrate transporter like domains"/>
    <property type="match status" value="1"/>
</dbReference>
<evidence type="ECO:0000313" key="10">
    <source>
        <dbReference type="EMBL" id="OAQ69207.1"/>
    </source>
</evidence>
<dbReference type="PROSITE" id="PS50850">
    <property type="entry name" value="MFS"/>
    <property type="match status" value="1"/>
</dbReference>
<feature type="transmembrane region" description="Helical" evidence="8">
    <location>
        <begin position="391"/>
        <end position="412"/>
    </location>
</feature>
<proteinExistence type="inferred from homology"/>
<feature type="transmembrane region" description="Helical" evidence="8">
    <location>
        <begin position="267"/>
        <end position="285"/>
    </location>
</feature>
<gene>
    <name evidence="10" type="ORF">VFPPC_15930</name>
</gene>
<dbReference type="InterPro" id="IPR050814">
    <property type="entry name" value="Myo-inositol_Transporter"/>
</dbReference>
<dbReference type="GO" id="GO:0015798">
    <property type="term" value="P:myo-inositol transport"/>
    <property type="evidence" value="ECO:0007669"/>
    <property type="project" value="UniProtKB-ARBA"/>
</dbReference>
<dbReference type="EMBL" id="LSBJ02000003">
    <property type="protein sequence ID" value="OAQ69207.1"/>
    <property type="molecule type" value="Genomic_DNA"/>
</dbReference>
<dbReference type="PROSITE" id="PS00217">
    <property type="entry name" value="SUGAR_TRANSPORT_2"/>
    <property type="match status" value="1"/>
</dbReference>
<comment type="similarity">
    <text evidence="2 7">Belongs to the major facilitator superfamily. Sugar transporter (TC 2.A.1.1) family.</text>
</comment>
<dbReference type="GO" id="GO:0015791">
    <property type="term" value="P:polyol transmembrane transport"/>
    <property type="evidence" value="ECO:0007669"/>
    <property type="project" value="UniProtKB-ARBA"/>
</dbReference>
<feature type="domain" description="Major facilitator superfamily (MFS) profile" evidence="9">
    <location>
        <begin position="119"/>
        <end position="580"/>
    </location>
</feature>
<feature type="transmembrane region" description="Helical" evidence="8">
    <location>
        <begin position="204"/>
        <end position="226"/>
    </location>
</feature>
<dbReference type="AlphaFoldDB" id="A0A179FV05"/>
<dbReference type="PRINTS" id="PR00171">
    <property type="entry name" value="SUGRTRNSPORT"/>
</dbReference>
<evidence type="ECO:0000256" key="1">
    <source>
        <dbReference type="ARBA" id="ARBA00004141"/>
    </source>
</evidence>
<comment type="caution">
    <text evidence="10">The sequence shown here is derived from an EMBL/GenBank/DDBJ whole genome shotgun (WGS) entry which is preliminary data.</text>
</comment>
<dbReference type="FunFam" id="1.20.1250.20:FF:000100">
    <property type="entry name" value="MFS sugar transporter, putative"/>
    <property type="match status" value="1"/>
</dbReference>
<evidence type="ECO:0000256" key="8">
    <source>
        <dbReference type="SAM" id="Phobius"/>
    </source>
</evidence>
<dbReference type="InterPro" id="IPR003663">
    <property type="entry name" value="Sugar/inositol_transpt"/>
</dbReference>
<keyword evidence="11" id="KW-1185">Reference proteome</keyword>
<dbReference type="PANTHER" id="PTHR48020:SF14">
    <property type="entry name" value="SUGAR TRANSPORTER, PUTATIVE-RELATED"/>
    <property type="match status" value="1"/>
</dbReference>
<evidence type="ECO:0000313" key="11">
    <source>
        <dbReference type="Proteomes" id="UP000078397"/>
    </source>
</evidence>
<feature type="transmembrane region" description="Helical" evidence="8">
    <location>
        <begin position="424"/>
        <end position="444"/>
    </location>
</feature>
<dbReference type="GeneID" id="28857677"/>
<feature type="transmembrane region" description="Helical" evidence="8">
    <location>
        <begin position="488"/>
        <end position="505"/>
    </location>
</feature>
<dbReference type="OrthoDB" id="5290825at2759"/>
<evidence type="ECO:0000256" key="2">
    <source>
        <dbReference type="ARBA" id="ARBA00010992"/>
    </source>
</evidence>
<comment type="subcellular location">
    <subcellularLocation>
        <location evidence="1">Membrane</location>
        <topology evidence="1">Multi-pass membrane protein</topology>
    </subcellularLocation>
</comment>
<dbReference type="GO" id="GO:0022857">
    <property type="term" value="F:transmembrane transporter activity"/>
    <property type="evidence" value="ECO:0007669"/>
    <property type="project" value="InterPro"/>
</dbReference>
<keyword evidence="4 8" id="KW-0812">Transmembrane</keyword>
<dbReference type="InterPro" id="IPR020846">
    <property type="entry name" value="MFS_dom"/>
</dbReference>
<evidence type="ECO:0000256" key="3">
    <source>
        <dbReference type="ARBA" id="ARBA00022448"/>
    </source>
</evidence>
<protein>
    <submittedName>
        <fullName evidence="10">Sugar porter (SP) family MFS transporter</fullName>
    </submittedName>
</protein>
<dbReference type="Proteomes" id="UP000078397">
    <property type="component" value="Unassembled WGS sequence"/>
</dbReference>
<dbReference type="PANTHER" id="PTHR48020">
    <property type="entry name" value="PROTON MYO-INOSITOL COTRANSPORTER"/>
    <property type="match status" value="1"/>
</dbReference>
<sequence length="637" mass="71356">MASEEPEKVVATNGVEAEDHVVEKEASHRRRVSLVENIEGEIENPLKDISREELLERVARFHQDKGLPEDVLPLLRKGALVAQNPAGFESLEELDESDKTALREEVTHRWRQPWPLYYTIILNSIAAAIQGWDQTGSNGANLSFPVALGIPDTAGSSCGPVANEGDCAKNSWIIGFVNSMPYITICLFAGWISDPLNDWLGRRGVIFIAAIFSLIAPFGMGVSQTWGQLAASRMLLGIGMGLKEVTVPVFSAENAPAIIRGGLVMSWQMWTAFGIFLGTCANLAVGKSGEIAWRLQFASAFIPAVPLVIGVYFCPESPRWCMKKKRYDQAWKSLLKLRHTPMQAARDLFYINCLLEQEDELVKEAGLKVTSSVFTRFVELFTIPRVRRATWASGIVMIAQQMCGINIIAFYSSTIFKQSGIDDYTALWASFGFGLINFLFAWPAVWTIDTFGRRALLLFTFPNMFWTLLVAGLCYLIDKGVENSTARIASVATFVYLFAAFYSPGEGPVPFMYSAEVFPLSHREIGMSWAVATNNFWASVLSLTFPRMLIAMSPTGAFGFYAGLNLVALVLIFLFVPETKQKTLEELDYVFAVPDRTHARYQLQTVLPWWFRRWFLWRRNETCPPLYRDHTQGAVKA</sequence>
<accession>A0A179FV05</accession>
<dbReference type="InterPro" id="IPR036259">
    <property type="entry name" value="MFS_trans_sf"/>
</dbReference>
<feature type="transmembrane region" description="Helical" evidence="8">
    <location>
        <begin position="292"/>
        <end position="313"/>
    </location>
</feature>
<dbReference type="RefSeq" id="XP_018146057.1">
    <property type="nucleotide sequence ID" value="XM_018293683.1"/>
</dbReference>
<feature type="transmembrane region" description="Helical" evidence="8">
    <location>
        <begin position="172"/>
        <end position="192"/>
    </location>
</feature>
<evidence type="ECO:0000256" key="4">
    <source>
        <dbReference type="ARBA" id="ARBA00022692"/>
    </source>
</evidence>
<evidence type="ECO:0000256" key="7">
    <source>
        <dbReference type="RuleBase" id="RU003346"/>
    </source>
</evidence>
<dbReference type="KEGG" id="pchm:VFPPC_15930"/>
<keyword evidence="5 8" id="KW-1133">Transmembrane helix</keyword>
<organism evidence="10 11">
    <name type="scientific">Pochonia chlamydosporia 170</name>
    <dbReference type="NCBI Taxonomy" id="1380566"/>
    <lineage>
        <taxon>Eukaryota</taxon>
        <taxon>Fungi</taxon>
        <taxon>Dikarya</taxon>
        <taxon>Ascomycota</taxon>
        <taxon>Pezizomycotina</taxon>
        <taxon>Sordariomycetes</taxon>
        <taxon>Hypocreomycetidae</taxon>
        <taxon>Hypocreales</taxon>
        <taxon>Clavicipitaceae</taxon>
        <taxon>Pochonia</taxon>
    </lineage>
</organism>
<dbReference type="Pfam" id="PF00083">
    <property type="entry name" value="Sugar_tr"/>
    <property type="match status" value="1"/>
</dbReference>
<feature type="transmembrane region" description="Helical" evidence="8">
    <location>
        <begin position="456"/>
        <end position="476"/>
    </location>
</feature>
<reference evidence="10 11" key="1">
    <citation type="journal article" date="2016" name="PLoS Pathog.">
        <title>Biosynthesis of antibiotic leucinostatins in bio-control fungus Purpureocillium lilacinum and their inhibition on phytophthora revealed by genome mining.</title>
        <authorList>
            <person name="Wang G."/>
            <person name="Liu Z."/>
            <person name="Lin R."/>
            <person name="Li E."/>
            <person name="Mao Z."/>
            <person name="Ling J."/>
            <person name="Yang Y."/>
            <person name="Yin W.B."/>
            <person name="Xie B."/>
        </authorList>
    </citation>
    <scope>NUCLEOTIDE SEQUENCE [LARGE SCALE GENOMIC DNA]</scope>
    <source>
        <strain evidence="10">170</strain>
    </source>
</reference>
<keyword evidence="3 7" id="KW-0813">Transport</keyword>
<name>A0A179FV05_METCM</name>
<evidence type="ECO:0000259" key="9">
    <source>
        <dbReference type="PROSITE" id="PS50850"/>
    </source>
</evidence>
<dbReference type="InterPro" id="IPR005829">
    <property type="entry name" value="Sugar_transporter_CS"/>
</dbReference>
<dbReference type="SUPFAM" id="SSF103473">
    <property type="entry name" value="MFS general substrate transporter"/>
    <property type="match status" value="1"/>
</dbReference>
<dbReference type="InterPro" id="IPR005828">
    <property type="entry name" value="MFS_sugar_transport-like"/>
</dbReference>
<dbReference type="NCBIfam" id="TIGR00879">
    <property type="entry name" value="SP"/>
    <property type="match status" value="1"/>
</dbReference>
<evidence type="ECO:0000256" key="6">
    <source>
        <dbReference type="ARBA" id="ARBA00023136"/>
    </source>
</evidence>